<keyword evidence="3" id="KW-1185">Reference proteome</keyword>
<feature type="transmembrane region" description="Helical" evidence="1">
    <location>
        <begin position="104"/>
        <end position="126"/>
    </location>
</feature>
<evidence type="ECO:0000313" key="2">
    <source>
        <dbReference type="EMBL" id="MBL3690744.1"/>
    </source>
</evidence>
<dbReference type="EMBL" id="QYAD01000004">
    <property type="protein sequence ID" value="MBL3690744.1"/>
    <property type="molecule type" value="Genomic_DNA"/>
</dbReference>
<comment type="caution">
    <text evidence="2">The sequence shown here is derived from an EMBL/GenBank/DDBJ whole genome shotgun (WGS) entry which is preliminary data.</text>
</comment>
<feature type="transmembrane region" description="Helical" evidence="1">
    <location>
        <begin position="15"/>
        <end position="37"/>
    </location>
</feature>
<name>A0ABS1SRX7_9MICO</name>
<sequence>MTELTAIERKNVRRYAWHMGLAAALFLLLFLGGGLVAEPDTPLWIALGLVPILPVVWMLLAALQFVRGLDEYVRPRMMAAAAVGFVAAMLAAVVMGMVEGVVGPIPYLVWGVFVIGMSAWGIAAMVRSARGAK</sequence>
<keyword evidence="1" id="KW-1133">Transmembrane helix</keyword>
<feature type="transmembrane region" description="Helical" evidence="1">
    <location>
        <begin position="78"/>
        <end position="98"/>
    </location>
</feature>
<reference evidence="2 3" key="1">
    <citation type="submission" date="2018-09" db="EMBL/GenBank/DDBJ databases">
        <title>Comparative genomics of Leucobacter spp.</title>
        <authorList>
            <person name="Reis A.C."/>
            <person name="Kolvenbach B.A."/>
            <person name="Corvini P.F.X."/>
            <person name="Nunes O.C."/>
        </authorList>
    </citation>
    <scope>NUCLEOTIDE SEQUENCE [LARGE SCALE GENOMIC DNA]</scope>
    <source>
        <strain evidence="2 3">L-1</strain>
    </source>
</reference>
<feature type="transmembrane region" description="Helical" evidence="1">
    <location>
        <begin position="43"/>
        <end position="66"/>
    </location>
</feature>
<evidence type="ECO:0000313" key="3">
    <source>
        <dbReference type="Proteomes" id="UP001646141"/>
    </source>
</evidence>
<gene>
    <name evidence="2" type="ORF">D3226_12400</name>
</gene>
<dbReference type="RefSeq" id="WP_202382905.1">
    <property type="nucleotide sequence ID" value="NZ_BAAAMA010000010.1"/>
</dbReference>
<proteinExistence type="predicted"/>
<organism evidence="2 3">
    <name type="scientific">Leucobacter chromiireducens subsp. chromiireducens</name>
    <dbReference type="NCBI Taxonomy" id="660067"/>
    <lineage>
        <taxon>Bacteria</taxon>
        <taxon>Bacillati</taxon>
        <taxon>Actinomycetota</taxon>
        <taxon>Actinomycetes</taxon>
        <taxon>Micrococcales</taxon>
        <taxon>Microbacteriaceae</taxon>
        <taxon>Leucobacter</taxon>
    </lineage>
</organism>
<dbReference type="Proteomes" id="UP001646141">
    <property type="component" value="Unassembled WGS sequence"/>
</dbReference>
<protein>
    <recommendedName>
        <fullName evidence="4">Transmembrane protein</fullName>
    </recommendedName>
</protein>
<evidence type="ECO:0008006" key="4">
    <source>
        <dbReference type="Google" id="ProtNLM"/>
    </source>
</evidence>
<keyword evidence="1" id="KW-0472">Membrane</keyword>
<evidence type="ECO:0000256" key="1">
    <source>
        <dbReference type="SAM" id="Phobius"/>
    </source>
</evidence>
<keyword evidence="1" id="KW-0812">Transmembrane</keyword>
<accession>A0ABS1SRX7</accession>